<gene>
    <name evidence="8" type="ORF">E4021_00790</name>
</gene>
<feature type="chain" id="PRO_5020436657" evidence="5">
    <location>
        <begin position="27"/>
        <end position="972"/>
    </location>
</feature>
<sequence length="972" mass="106536">MLNRMFSLLVLILVTATAMSQKGAIAGTVYDEDGFPMLGANVVVQGTSTGAQTDFIEGKYQFQVEPGTYTVAASYVGYAEQVLEGIVVRANETTILDITFAEDTGVELALDVTVTAQALERGEVAVMKLRQNSDKVQDVISSQEIQRLGAGTAAAALTKVTGTTVVDGKYVYVRGLGDRYSATTLNGLQLPSIDPYRNSAQLDLIPTTVLDNITASKTFTPDLPGDFTGGSVNIKIKALPERFTWGVSASGGYNNLSNFRNDFLTYPAGKKIGLGYNDGTLDGPAILQDPRLERLNALSSNVDRRARRDPELAAAVEDVANEFGNAFTLGTKSTGPDFSLSANIGNQFNLGTMPLGFFATASYSREYSQYTNGVRGNFVNPGGSAGSLQEIYDLSDSKSVESGQLGGMVGLTLRPSPANSISLYTIYSHQGFLEGRILQGSNESKGAAGTADNFYRSQASTFMERELIDYVLQGEHTLTGLGNTKIEWSANYIDSKQNEPDLRFAEYIEQGDRFIIDPSQFSRPSRFFRDLSDDTYQGSLDITVPVLQGKSRGNALKFGGMYRSKSRDFNEKIYAYENDRGLSFSEAGGDFDVFFGPDNLGVIEEVNNRNLVGVFVFDNSNLANSYTGTYDVGGVYGMMTYEVSPRLKAIFGLRAEQTRILVESDVVANEYQQSAENGRTPDLNRIDDNTANIDTLSLMPALNLVYKLGENTNLRGSFTQTVARPNMREVAPFGAFGFLGEPIVFGNPDLELTSVDNYDLRYEIFPNAGEVLALSAFYKRFRNPIVTTFRLSGDQQFTWTNSENADLYGLEIEARKSLGFLNEKLDNFTLSTNLAVIEARQQIDASEVRLGQAVDPEFSGDRRFNGQSPFVANANLSYATPTSGWDVVIAYNYFGDRLQSIGAVGSPDIFERGRSQLDMSISKKIENFKLSLRARNLLNPAFESYSTFSGQEYIFQSYERGREISFGVSYGL</sequence>
<evidence type="ECO:0000256" key="5">
    <source>
        <dbReference type="SAM" id="SignalP"/>
    </source>
</evidence>
<reference evidence="8 9" key="1">
    <citation type="submission" date="2019-04" db="EMBL/GenBank/DDBJ databases">
        <title>Lewinella litorea sp. nov., isolated from a marine sand.</title>
        <authorList>
            <person name="Yoon J.-H."/>
        </authorList>
    </citation>
    <scope>NUCLEOTIDE SEQUENCE [LARGE SCALE GENOMIC DNA]</scope>
    <source>
        <strain evidence="8 9">HSMS-39</strain>
    </source>
</reference>
<comment type="similarity">
    <text evidence="4">Belongs to the TonB-dependent receptor family.</text>
</comment>
<proteinExistence type="inferred from homology"/>
<dbReference type="Gene3D" id="2.60.40.1120">
    <property type="entry name" value="Carboxypeptidase-like, regulatory domain"/>
    <property type="match status" value="1"/>
</dbReference>
<feature type="domain" description="TonB-dependent receptor plug" evidence="7">
    <location>
        <begin position="135"/>
        <end position="217"/>
    </location>
</feature>
<dbReference type="InterPro" id="IPR036942">
    <property type="entry name" value="Beta-barrel_TonB_sf"/>
</dbReference>
<dbReference type="Gene3D" id="2.170.130.10">
    <property type="entry name" value="TonB-dependent receptor, plug domain"/>
    <property type="match status" value="1"/>
</dbReference>
<accession>A0A4S4NML0</accession>
<dbReference type="RefSeq" id="WP_136455992.1">
    <property type="nucleotide sequence ID" value="NZ_SRSF01000001.1"/>
</dbReference>
<dbReference type="Pfam" id="PF07715">
    <property type="entry name" value="Plug"/>
    <property type="match status" value="1"/>
</dbReference>
<dbReference type="Pfam" id="PF13620">
    <property type="entry name" value="CarboxypepD_reg"/>
    <property type="match status" value="1"/>
</dbReference>
<evidence type="ECO:0000256" key="1">
    <source>
        <dbReference type="ARBA" id="ARBA00004442"/>
    </source>
</evidence>
<dbReference type="SUPFAM" id="SSF49464">
    <property type="entry name" value="Carboxypeptidase regulatory domain-like"/>
    <property type="match status" value="1"/>
</dbReference>
<dbReference type="Pfam" id="PF00593">
    <property type="entry name" value="TonB_dep_Rec_b-barrel"/>
    <property type="match status" value="1"/>
</dbReference>
<name>A0A4S4NML0_9BACT</name>
<keyword evidence="3" id="KW-0998">Cell outer membrane</keyword>
<keyword evidence="9" id="KW-1185">Reference proteome</keyword>
<organism evidence="8 9">
    <name type="scientific">Neolewinella litorea</name>
    <dbReference type="NCBI Taxonomy" id="2562452"/>
    <lineage>
        <taxon>Bacteria</taxon>
        <taxon>Pseudomonadati</taxon>
        <taxon>Bacteroidota</taxon>
        <taxon>Saprospiria</taxon>
        <taxon>Saprospirales</taxon>
        <taxon>Lewinellaceae</taxon>
        <taxon>Neolewinella</taxon>
    </lineage>
</organism>
<evidence type="ECO:0000256" key="3">
    <source>
        <dbReference type="ARBA" id="ARBA00023237"/>
    </source>
</evidence>
<evidence type="ECO:0000313" key="9">
    <source>
        <dbReference type="Proteomes" id="UP000308528"/>
    </source>
</evidence>
<dbReference type="InterPro" id="IPR008969">
    <property type="entry name" value="CarboxyPept-like_regulatory"/>
</dbReference>
<evidence type="ECO:0000259" key="7">
    <source>
        <dbReference type="Pfam" id="PF07715"/>
    </source>
</evidence>
<feature type="domain" description="TonB-dependent receptor-like beta-barrel" evidence="6">
    <location>
        <begin position="505"/>
        <end position="937"/>
    </location>
</feature>
<dbReference type="InterPro" id="IPR000531">
    <property type="entry name" value="Beta-barrel_TonB"/>
</dbReference>
<protein>
    <submittedName>
        <fullName evidence="8">TonB-dependent receptor</fullName>
    </submittedName>
</protein>
<dbReference type="Gene3D" id="2.40.170.20">
    <property type="entry name" value="TonB-dependent receptor, beta-barrel domain"/>
    <property type="match status" value="1"/>
</dbReference>
<dbReference type="GO" id="GO:0009279">
    <property type="term" value="C:cell outer membrane"/>
    <property type="evidence" value="ECO:0007669"/>
    <property type="project" value="UniProtKB-SubCell"/>
</dbReference>
<keyword evidence="5" id="KW-0732">Signal</keyword>
<feature type="signal peptide" evidence="5">
    <location>
        <begin position="1"/>
        <end position="26"/>
    </location>
</feature>
<dbReference type="PANTHER" id="PTHR40980">
    <property type="entry name" value="PLUG DOMAIN-CONTAINING PROTEIN"/>
    <property type="match status" value="1"/>
</dbReference>
<dbReference type="SUPFAM" id="SSF56935">
    <property type="entry name" value="Porins"/>
    <property type="match status" value="1"/>
</dbReference>
<dbReference type="PANTHER" id="PTHR40980:SF5">
    <property type="entry name" value="TONB-DEPENDENT RECEPTOR"/>
    <property type="match status" value="1"/>
</dbReference>
<dbReference type="EMBL" id="SRSF01000001">
    <property type="protein sequence ID" value="THH41166.1"/>
    <property type="molecule type" value="Genomic_DNA"/>
</dbReference>
<comment type="subcellular location">
    <subcellularLocation>
        <location evidence="1 4">Cell outer membrane</location>
    </subcellularLocation>
</comment>
<dbReference type="AlphaFoldDB" id="A0A4S4NML0"/>
<dbReference type="InterPro" id="IPR012910">
    <property type="entry name" value="Plug_dom"/>
</dbReference>
<dbReference type="InterPro" id="IPR037066">
    <property type="entry name" value="Plug_dom_sf"/>
</dbReference>
<evidence type="ECO:0000259" key="6">
    <source>
        <dbReference type="Pfam" id="PF00593"/>
    </source>
</evidence>
<evidence type="ECO:0000256" key="4">
    <source>
        <dbReference type="RuleBase" id="RU003357"/>
    </source>
</evidence>
<dbReference type="Proteomes" id="UP000308528">
    <property type="component" value="Unassembled WGS sequence"/>
</dbReference>
<dbReference type="OrthoDB" id="9768470at2"/>
<comment type="caution">
    <text evidence="8">The sequence shown here is derived from an EMBL/GenBank/DDBJ whole genome shotgun (WGS) entry which is preliminary data.</text>
</comment>
<keyword evidence="8" id="KW-0675">Receptor</keyword>
<keyword evidence="2 4" id="KW-0472">Membrane</keyword>
<keyword evidence="4" id="KW-0798">TonB box</keyword>
<evidence type="ECO:0000256" key="2">
    <source>
        <dbReference type="ARBA" id="ARBA00023136"/>
    </source>
</evidence>
<evidence type="ECO:0000313" key="8">
    <source>
        <dbReference type="EMBL" id="THH41166.1"/>
    </source>
</evidence>